<reference evidence="3" key="1">
    <citation type="submission" date="2016-10" db="EMBL/GenBank/DDBJ databases">
        <authorList>
            <person name="Varghese N."/>
            <person name="Submissions S."/>
        </authorList>
    </citation>
    <scope>NUCLEOTIDE SEQUENCE [LARGE SCALE GENOMIC DNA]</scope>
    <source>
        <strain evidence="3">IBRC-M 10043</strain>
    </source>
</reference>
<dbReference type="AlphaFoldDB" id="A0A1H8SJ83"/>
<dbReference type="OrthoDB" id="301436at2157"/>
<proteinExistence type="predicted"/>
<evidence type="ECO:0000313" key="3">
    <source>
        <dbReference type="Proteomes" id="UP000198775"/>
    </source>
</evidence>
<dbReference type="EMBL" id="FOCX01000019">
    <property type="protein sequence ID" value="SEO78625.1"/>
    <property type="molecule type" value="Genomic_DNA"/>
</dbReference>
<feature type="region of interest" description="Disordered" evidence="1">
    <location>
        <begin position="38"/>
        <end position="65"/>
    </location>
</feature>
<name>A0A1H8SJ83_9EURY</name>
<dbReference type="SUPFAM" id="SSF88713">
    <property type="entry name" value="Glycoside hydrolase/deacetylase"/>
    <property type="match status" value="1"/>
</dbReference>
<keyword evidence="3" id="KW-1185">Reference proteome</keyword>
<protein>
    <recommendedName>
        <fullName evidence="4">Polysaccharide deacetylase</fullName>
    </recommendedName>
</protein>
<feature type="compositionally biased region" description="Basic and acidic residues" evidence="1">
    <location>
        <begin position="45"/>
        <end position="54"/>
    </location>
</feature>
<dbReference type="Proteomes" id="UP000198775">
    <property type="component" value="Unassembled WGS sequence"/>
</dbReference>
<dbReference type="InterPro" id="IPR011330">
    <property type="entry name" value="Glyco_hydro/deAcase_b/a-brl"/>
</dbReference>
<sequence>MSRYVDFTYPMYGRLLDAGLAAGYEFLPVREYLTRRADATGTESPPERPSDKTSDPTPDGGTGLPERLAVLRHDMDRKPRNALAMARIEAERGVESTYYVRTIDKTFRPTLIERIAALGHEIGYHYEDLDRADGDPRAALASFERELGRLRGLVDVETVCMHGNPLSPHDNRDLWEHADPADYDLLGEAYLSLDFTDVTYFSDTGRTWRDGDLKVKDHTMGEGDKRVQVDTTPELAGLLLSGGVDRVCLLSHPNRWAGSRPEWLVEGAKDAAINAVKRGLTLVSS</sequence>
<dbReference type="GO" id="GO:0005975">
    <property type="term" value="P:carbohydrate metabolic process"/>
    <property type="evidence" value="ECO:0007669"/>
    <property type="project" value="InterPro"/>
</dbReference>
<gene>
    <name evidence="2" type="ORF">SAMN05216388_101954</name>
</gene>
<organism evidence="2 3">
    <name type="scientific">Halorientalis persicus</name>
    <dbReference type="NCBI Taxonomy" id="1367881"/>
    <lineage>
        <taxon>Archaea</taxon>
        <taxon>Methanobacteriati</taxon>
        <taxon>Methanobacteriota</taxon>
        <taxon>Stenosarchaea group</taxon>
        <taxon>Halobacteria</taxon>
        <taxon>Halobacteriales</taxon>
        <taxon>Haloarculaceae</taxon>
        <taxon>Halorientalis</taxon>
    </lineage>
</organism>
<evidence type="ECO:0000313" key="2">
    <source>
        <dbReference type="EMBL" id="SEO78625.1"/>
    </source>
</evidence>
<evidence type="ECO:0008006" key="4">
    <source>
        <dbReference type="Google" id="ProtNLM"/>
    </source>
</evidence>
<evidence type="ECO:0000256" key="1">
    <source>
        <dbReference type="SAM" id="MobiDB-lite"/>
    </source>
</evidence>
<dbReference type="RefSeq" id="WP_092662422.1">
    <property type="nucleotide sequence ID" value="NZ_FOCX01000019.1"/>
</dbReference>
<accession>A0A1H8SJ83</accession>